<dbReference type="GO" id="GO:0005912">
    <property type="term" value="C:adherens junction"/>
    <property type="evidence" value="ECO:0007669"/>
    <property type="project" value="TreeGrafter"/>
</dbReference>
<evidence type="ECO:0000256" key="2">
    <source>
        <dbReference type="ARBA" id="ARBA00022490"/>
    </source>
</evidence>
<dbReference type="Pfam" id="PF00595">
    <property type="entry name" value="PDZ"/>
    <property type="match status" value="1"/>
</dbReference>
<sequence length="386" mass="42323">MSQGLVNVSLYRDGPGTAWGFRLQGGRDIGQPLTVQRVFLGSPSEGELRKGDVLMRIGNKEAGKMSHQEAHNYIKSQGNNINLVVHRGPYVPQSPDVISNAHPFSSVNNARTSPLQNLPKTQFSGDGRRPFMPPTPPNAPASQLQDGVSDLERERIAITNQPHRTFPLIQPGLKVRHDVPTGSYLRHVNDPFVRAPPPSAMRSHPLVNQANEYLMKTKIQESVTSAASNSSSVGSPVRGRSETPDSGVLPPGLVHRQYNSPIHLYSPQNVAATITGQTGIPVTPVIVGNLVKAAVMEFAQDNKTSVPSGPVRILDISKSPTYQTIYETEWKELRKDELQEHKPVQDRVKSIPPAPEVNPFGTPRNRILQSKTFEMLSDTLVGESNF</sequence>
<evidence type="ECO:0000313" key="6">
    <source>
        <dbReference type="EMBL" id="MIC88579.1"/>
    </source>
</evidence>
<dbReference type="Gene3D" id="2.30.42.10">
    <property type="match status" value="1"/>
</dbReference>
<dbReference type="InterPro" id="IPR050604">
    <property type="entry name" value="PDZ-LIM_domain"/>
</dbReference>
<keyword evidence="3" id="KW-0862">Zinc</keyword>
<evidence type="ECO:0000256" key="4">
    <source>
        <dbReference type="SAM" id="MobiDB-lite"/>
    </source>
</evidence>
<dbReference type="PROSITE" id="PS50106">
    <property type="entry name" value="PDZ"/>
    <property type="match status" value="1"/>
</dbReference>
<reference evidence="6" key="1">
    <citation type="journal article" date="2018" name="Toxicon">
        <title>Venom-gland transcriptomics and venom proteomics of the giant Florida blue centipede, Scolopendra viridis.</title>
        <authorList>
            <person name="Ward M.J."/>
            <person name="Rokyta D.R."/>
        </authorList>
    </citation>
    <scope>NUCLEOTIDE SEQUENCE</scope>
    <source>
        <tissue evidence="6">Venom gland</tissue>
    </source>
</reference>
<dbReference type="SMART" id="SM00735">
    <property type="entry name" value="ZM"/>
    <property type="match status" value="1"/>
</dbReference>
<dbReference type="InterPro" id="IPR036034">
    <property type="entry name" value="PDZ_sf"/>
</dbReference>
<organism evidence="6">
    <name type="scientific">Scolopendra viridis</name>
    <name type="common">Giant centipede</name>
    <dbReference type="NCBI Taxonomy" id="118503"/>
    <lineage>
        <taxon>Eukaryota</taxon>
        <taxon>Metazoa</taxon>
        <taxon>Ecdysozoa</taxon>
        <taxon>Arthropoda</taxon>
        <taxon>Myriapoda</taxon>
        <taxon>Chilopoda</taxon>
        <taxon>Pleurostigmophora</taxon>
        <taxon>Scolopendromorpha</taxon>
        <taxon>Scolopendridae</taxon>
        <taxon>Scolopendra</taxon>
    </lineage>
</organism>
<dbReference type="PANTHER" id="PTHR24214">
    <property type="entry name" value="PDZ AND LIM DOMAIN PROTEIN ZASP"/>
    <property type="match status" value="1"/>
</dbReference>
<dbReference type="CDD" id="cd23068">
    <property type="entry name" value="PDZ_ZASP52-like"/>
    <property type="match status" value="1"/>
</dbReference>
<name>A0A4D5R8W0_SCOVI</name>
<keyword evidence="2" id="KW-0963">Cytoplasm</keyword>
<dbReference type="AlphaFoldDB" id="A0A4D5R8W0"/>
<dbReference type="GO" id="GO:0001725">
    <property type="term" value="C:stress fiber"/>
    <property type="evidence" value="ECO:0007669"/>
    <property type="project" value="TreeGrafter"/>
</dbReference>
<dbReference type="GO" id="GO:0031941">
    <property type="term" value="C:filamentous actin"/>
    <property type="evidence" value="ECO:0007669"/>
    <property type="project" value="TreeGrafter"/>
</dbReference>
<comment type="subcellular location">
    <subcellularLocation>
        <location evidence="1">Cytoplasm</location>
    </subcellularLocation>
</comment>
<dbReference type="GO" id="GO:0061061">
    <property type="term" value="P:muscle structure development"/>
    <property type="evidence" value="ECO:0007669"/>
    <property type="project" value="TreeGrafter"/>
</dbReference>
<dbReference type="EMBL" id="GGNE01000038">
    <property type="protein sequence ID" value="MIC88579.1"/>
    <property type="molecule type" value="Transcribed_RNA"/>
</dbReference>
<dbReference type="SUPFAM" id="SSF50156">
    <property type="entry name" value="PDZ domain-like"/>
    <property type="match status" value="1"/>
</dbReference>
<dbReference type="FunFam" id="2.30.42.10:FF:000055">
    <property type="entry name" value="PDZ and LIM domain protein 3"/>
    <property type="match status" value="1"/>
</dbReference>
<keyword evidence="3" id="KW-0479">Metal-binding</keyword>
<dbReference type="InterPro" id="IPR001478">
    <property type="entry name" value="PDZ"/>
</dbReference>
<dbReference type="PANTHER" id="PTHR24214:SF38">
    <property type="entry name" value="PDZ AND LIM DOMAIN PROTEIN ZASP-RELATED"/>
    <property type="match status" value="1"/>
</dbReference>
<feature type="region of interest" description="Disordered" evidence="4">
    <location>
        <begin position="221"/>
        <end position="251"/>
    </location>
</feature>
<evidence type="ECO:0000256" key="3">
    <source>
        <dbReference type="ARBA" id="ARBA00023038"/>
    </source>
</evidence>
<feature type="compositionally biased region" description="Low complexity" evidence="4">
    <location>
        <begin position="222"/>
        <end position="238"/>
    </location>
</feature>
<dbReference type="GO" id="GO:0030036">
    <property type="term" value="P:actin cytoskeleton organization"/>
    <property type="evidence" value="ECO:0007669"/>
    <property type="project" value="TreeGrafter"/>
</dbReference>
<protein>
    <submittedName>
        <fullName evidence="6">PDZ and LIM domain protein 7</fullName>
    </submittedName>
</protein>
<keyword evidence="3" id="KW-0440">LIM domain</keyword>
<dbReference type="GO" id="GO:0051371">
    <property type="term" value="F:muscle alpha-actinin binding"/>
    <property type="evidence" value="ECO:0007669"/>
    <property type="project" value="TreeGrafter"/>
</dbReference>
<feature type="region of interest" description="Disordered" evidence="4">
    <location>
        <begin position="341"/>
        <end position="363"/>
    </location>
</feature>
<dbReference type="SMART" id="SM00228">
    <property type="entry name" value="PDZ"/>
    <property type="match status" value="1"/>
</dbReference>
<evidence type="ECO:0000256" key="1">
    <source>
        <dbReference type="ARBA" id="ARBA00004496"/>
    </source>
</evidence>
<evidence type="ECO:0000259" key="5">
    <source>
        <dbReference type="PROSITE" id="PS50106"/>
    </source>
</evidence>
<accession>A0A4D5R8W0</accession>
<proteinExistence type="predicted"/>
<feature type="domain" description="PDZ" evidence="5">
    <location>
        <begin position="7"/>
        <end position="89"/>
    </location>
</feature>
<dbReference type="InterPro" id="IPR006643">
    <property type="entry name" value="Zasp-like_motif"/>
</dbReference>
<dbReference type="GO" id="GO:0030018">
    <property type="term" value="C:Z disc"/>
    <property type="evidence" value="ECO:0007669"/>
    <property type="project" value="TreeGrafter"/>
</dbReference>
<dbReference type="GO" id="GO:0003779">
    <property type="term" value="F:actin binding"/>
    <property type="evidence" value="ECO:0007669"/>
    <property type="project" value="TreeGrafter"/>
</dbReference>